<gene>
    <name evidence="2" type="ORF">PGT21_035925</name>
    <name evidence="3" type="ORF">PGTUg99_018624</name>
</gene>
<dbReference type="PANTHER" id="PTHR33069:SF3">
    <property type="entry name" value="DYNEIN HEAVY CHAIN TAIL DOMAIN-CONTAINING PROTEIN"/>
    <property type="match status" value="1"/>
</dbReference>
<dbReference type="EMBL" id="VDEP01000341">
    <property type="protein sequence ID" value="KAA1100336.1"/>
    <property type="molecule type" value="Genomic_DNA"/>
</dbReference>
<dbReference type="Proteomes" id="UP000325313">
    <property type="component" value="Unassembled WGS sequence"/>
</dbReference>
<comment type="caution">
    <text evidence="3">The sequence shown here is derived from an EMBL/GenBank/DDBJ whole genome shotgun (WGS) entry which is preliminary data.</text>
</comment>
<dbReference type="OrthoDB" id="2508846at2759"/>
<accession>A0A5B0PH57</accession>
<feature type="region of interest" description="Disordered" evidence="1">
    <location>
        <begin position="256"/>
        <end position="289"/>
    </location>
</feature>
<feature type="region of interest" description="Disordered" evidence="1">
    <location>
        <begin position="37"/>
        <end position="56"/>
    </location>
</feature>
<sequence>MEDFTIVESIRQTEAIETPDIVVQALKKLYSTFQMPPDNLVSDRDNKPPSQDGINAPKNVFVQVRTKFLPLLRQQLVDLLASLHISNWEKEPRPSLPDALTILCQIASTLHHLRSSTNSIPLDPSRTPEKNLRAPGGLDYSRSVDLRSKIETLLQQQICGLFQQYIQFILTWQSTDSRPISSDQEANLAHHRKEIIGMSTQAYDDIKNIIKWLKDDEFACIQGRWEGEVEFMNFILQDLIWRINVRSPQIEDFDRIQEGSSGKHSSSTASDQYEDSQHESSPPADHGEDPFLKGVRVRALAVELFKSILPLVKVTRIFFNKISNTTTSTLPFTLESKMSLVDFSGLISKAGSLPYAISELTQLLDAFQENKDLAIQQHNDLNYNDLLDDTKDQFDFVSMYFDAYVLLFDSHLVPIYPHPPSPNIFKNSVLDLIGQFHLAVRVFRYAIEVFEEAIS</sequence>
<evidence type="ECO:0000313" key="5">
    <source>
        <dbReference type="Proteomes" id="UP000325313"/>
    </source>
</evidence>
<dbReference type="PANTHER" id="PTHR33069">
    <property type="entry name" value="CHROMOSOME 7, WHOLE GENOME SHOTGUN SEQUENCE-RELATED"/>
    <property type="match status" value="1"/>
</dbReference>
<evidence type="ECO:0000256" key="1">
    <source>
        <dbReference type="SAM" id="MobiDB-lite"/>
    </source>
</evidence>
<reference evidence="4 5" key="1">
    <citation type="submission" date="2019-05" db="EMBL/GenBank/DDBJ databases">
        <title>Emergence of the Ug99 lineage of the wheat stem rust pathogen through somatic hybridization.</title>
        <authorList>
            <person name="Li F."/>
            <person name="Upadhyaya N.M."/>
            <person name="Sperschneider J."/>
            <person name="Matny O."/>
            <person name="Nguyen-Phuc H."/>
            <person name="Mago R."/>
            <person name="Raley C."/>
            <person name="Miller M.E."/>
            <person name="Silverstein K.A.T."/>
            <person name="Henningsen E."/>
            <person name="Hirsch C.D."/>
            <person name="Visser B."/>
            <person name="Pretorius Z.A."/>
            <person name="Steffenson B.J."/>
            <person name="Schwessinger B."/>
            <person name="Dodds P.N."/>
            <person name="Figueroa M."/>
        </authorList>
    </citation>
    <scope>NUCLEOTIDE SEQUENCE [LARGE SCALE GENOMIC DNA]</scope>
    <source>
        <strain evidence="2">21-0</strain>
        <strain evidence="3 5">Ug99</strain>
    </source>
</reference>
<evidence type="ECO:0000313" key="3">
    <source>
        <dbReference type="EMBL" id="KAA1100336.1"/>
    </source>
</evidence>
<keyword evidence="4" id="KW-1185">Reference proteome</keyword>
<protein>
    <submittedName>
        <fullName evidence="3">Uncharacterized protein</fullName>
    </submittedName>
</protein>
<dbReference type="EMBL" id="VSWC01000066">
    <property type="protein sequence ID" value="KAA1098497.1"/>
    <property type="molecule type" value="Genomic_DNA"/>
</dbReference>
<evidence type="ECO:0000313" key="4">
    <source>
        <dbReference type="Proteomes" id="UP000324748"/>
    </source>
</evidence>
<evidence type="ECO:0000313" key="2">
    <source>
        <dbReference type="EMBL" id="KAA1098497.1"/>
    </source>
</evidence>
<feature type="compositionally biased region" description="Low complexity" evidence="1">
    <location>
        <begin position="260"/>
        <end position="270"/>
    </location>
</feature>
<name>A0A5B0PH57_PUCGR</name>
<organism evidence="3 5">
    <name type="scientific">Puccinia graminis f. sp. tritici</name>
    <dbReference type="NCBI Taxonomy" id="56615"/>
    <lineage>
        <taxon>Eukaryota</taxon>
        <taxon>Fungi</taxon>
        <taxon>Dikarya</taxon>
        <taxon>Basidiomycota</taxon>
        <taxon>Pucciniomycotina</taxon>
        <taxon>Pucciniomycetes</taxon>
        <taxon>Pucciniales</taxon>
        <taxon>Pucciniaceae</taxon>
        <taxon>Puccinia</taxon>
    </lineage>
</organism>
<dbReference type="AlphaFoldDB" id="A0A5B0PH57"/>
<proteinExistence type="predicted"/>
<dbReference type="Proteomes" id="UP000324748">
    <property type="component" value="Unassembled WGS sequence"/>
</dbReference>